<keyword evidence="16" id="KW-1185">Reference proteome</keyword>
<dbReference type="InterPro" id="IPR050242">
    <property type="entry name" value="JAMM_MPN+_peptidase_M67A"/>
</dbReference>
<feature type="compositionally biased region" description="Polar residues" evidence="13">
    <location>
        <begin position="617"/>
        <end position="626"/>
    </location>
</feature>
<dbReference type="InterPro" id="IPR000555">
    <property type="entry name" value="JAMM/MPN+_dom"/>
</dbReference>
<dbReference type="FunFam" id="3.40.140.10:FF:000001">
    <property type="entry name" value="26S proteasome non-ATPase regulatory subunit"/>
    <property type="match status" value="1"/>
</dbReference>
<evidence type="ECO:0000256" key="3">
    <source>
        <dbReference type="ARBA" id="ARBA00022801"/>
    </source>
</evidence>
<evidence type="ECO:0000256" key="4">
    <source>
        <dbReference type="ARBA" id="ARBA00022833"/>
    </source>
</evidence>
<evidence type="ECO:0000256" key="13">
    <source>
        <dbReference type="SAM" id="MobiDB-lite"/>
    </source>
</evidence>
<comment type="similarity">
    <text evidence="8">Belongs to the peptidase M67A family. PSMD14 subfamily.</text>
</comment>
<sequence>MAILIRTAPSAPLPPPSVAIGAPTVDTAEQVYISSLALLKMLKHGRAGVPMEVMGLMLGEFVDDYTIRVYDVFAMPQSGTGVSVEAVDPVFQADMLYMLKQTGRPEMVVGWYHSHPGFGCWLSRVDINTQQSFEALSKRAIAVVIDPIQSVKGKVVIDAFRLINPNTLILRQEPRQVTSNLGHLREPSIQALCHGLNRLYYSININYRKNELEQKMLLNLNKKTWMDGLTLENYSEHCKLNENSLEDEENLTKEELAIKRMGNQDPKRHLEENVEKLMLLLIQLILERTILKNGGPLEESDEETVIDVPIADTAEQVLISSLALMKMLKHGRAGVPMEVMGLMLGEFIDDYTVRVVDVFAIPQIGTGVSVEAVDSVFQADMLQMLKQTGRPEMVVGWYHSHPGFGCWLSNIDINTQQSFEALSKRAIAVVIDPIQSVRGKVVIDAFRLINPDIILTKQESRQVTSNLGHLRKACKKALVHGLNLHYYSICINYRKNELEQKMLLNLHKKTWMDCLTLTKYSEQSKFNDDTVQEMLKLMKNYKKSLEDEEMLTPEQLAIRHIGSQDPKRHLEQKVDTLMSSNIVQCLGAMLDTVAETLVRTCGLREKPAHPKLGLNDTIPTTVSSTVRGPPESP</sequence>
<name>A0A232FJK9_9HYME</name>
<keyword evidence="3" id="KW-0378">Hydrolase</keyword>
<dbReference type="Proteomes" id="UP000215335">
    <property type="component" value="Unassembled WGS sequence"/>
</dbReference>
<dbReference type="FunFam" id="3.40.140.10:FF:000026">
    <property type="entry name" value="26S proteasome non-ATPase regulatory subunit 14"/>
    <property type="match status" value="1"/>
</dbReference>
<dbReference type="PROSITE" id="PS50249">
    <property type="entry name" value="MPN"/>
    <property type="match status" value="2"/>
</dbReference>
<dbReference type="SMART" id="SM00232">
    <property type="entry name" value="JAB_MPN"/>
    <property type="match status" value="2"/>
</dbReference>
<evidence type="ECO:0000256" key="9">
    <source>
        <dbReference type="ARBA" id="ARBA00064575"/>
    </source>
</evidence>
<gene>
    <name evidence="15" type="ORF">TSAR_001888</name>
</gene>
<dbReference type="PANTHER" id="PTHR10410">
    <property type="entry name" value="EUKARYOTIC TRANSLATION INITIATION FACTOR 3 -RELATED"/>
    <property type="match status" value="1"/>
</dbReference>
<keyword evidence="4" id="KW-0862">Zinc</keyword>
<dbReference type="GO" id="GO:0000502">
    <property type="term" value="C:proteasome complex"/>
    <property type="evidence" value="ECO:0007669"/>
    <property type="project" value="UniProtKB-KW"/>
</dbReference>
<comment type="function">
    <text evidence="7">Metalloprotease component of the 26S proteasome that specifically cleaves 'Lys-63'-linked polyubiquitin chains. The 26S proteasome is involved in the ATP-dependent degradation of ubiquitinated proteins. The function of the 'Lys-63'-specific deubiquitination of the proteasome is unclear.</text>
</comment>
<dbReference type="Gene3D" id="3.40.140.10">
    <property type="entry name" value="Cytidine Deaminase, domain 2"/>
    <property type="match status" value="2"/>
</dbReference>
<feature type="region of interest" description="Disordered" evidence="13">
    <location>
        <begin position="608"/>
        <end position="633"/>
    </location>
</feature>
<evidence type="ECO:0000256" key="11">
    <source>
        <dbReference type="ARBA" id="ARBA00077355"/>
    </source>
</evidence>
<evidence type="ECO:0000313" key="16">
    <source>
        <dbReference type="Proteomes" id="UP000215335"/>
    </source>
</evidence>
<dbReference type="GO" id="GO:0006508">
    <property type="term" value="P:proteolysis"/>
    <property type="evidence" value="ECO:0007669"/>
    <property type="project" value="UniProtKB-KW"/>
</dbReference>
<evidence type="ECO:0000313" key="15">
    <source>
        <dbReference type="EMBL" id="OXU30921.1"/>
    </source>
</evidence>
<keyword evidence="2" id="KW-0479">Metal-binding</keyword>
<dbReference type="InterPro" id="IPR037518">
    <property type="entry name" value="MPN"/>
</dbReference>
<evidence type="ECO:0000256" key="5">
    <source>
        <dbReference type="ARBA" id="ARBA00022942"/>
    </source>
</evidence>
<dbReference type="Pfam" id="PF01398">
    <property type="entry name" value="JAB"/>
    <property type="match status" value="2"/>
</dbReference>
<evidence type="ECO:0000259" key="14">
    <source>
        <dbReference type="PROSITE" id="PS50249"/>
    </source>
</evidence>
<organism evidence="15 16">
    <name type="scientific">Trichomalopsis sarcophagae</name>
    <dbReference type="NCBI Taxonomy" id="543379"/>
    <lineage>
        <taxon>Eukaryota</taxon>
        <taxon>Metazoa</taxon>
        <taxon>Ecdysozoa</taxon>
        <taxon>Arthropoda</taxon>
        <taxon>Hexapoda</taxon>
        <taxon>Insecta</taxon>
        <taxon>Pterygota</taxon>
        <taxon>Neoptera</taxon>
        <taxon>Endopterygota</taxon>
        <taxon>Hymenoptera</taxon>
        <taxon>Apocrita</taxon>
        <taxon>Proctotrupomorpha</taxon>
        <taxon>Chalcidoidea</taxon>
        <taxon>Pteromalidae</taxon>
        <taxon>Pteromalinae</taxon>
        <taxon>Trichomalopsis</taxon>
    </lineage>
</organism>
<feature type="domain" description="MPN" evidence="14">
    <location>
        <begin position="317"/>
        <end position="452"/>
    </location>
</feature>
<proteinExistence type="inferred from homology"/>
<dbReference type="SUPFAM" id="SSF102712">
    <property type="entry name" value="JAB1/MPN domain"/>
    <property type="match status" value="2"/>
</dbReference>
<keyword evidence="5" id="KW-0647">Proteasome</keyword>
<comment type="caution">
    <text evidence="15">The sequence shown here is derived from an EMBL/GenBank/DDBJ whole genome shotgun (WGS) entry which is preliminary data.</text>
</comment>
<dbReference type="GO" id="GO:0046872">
    <property type="term" value="F:metal ion binding"/>
    <property type="evidence" value="ECO:0007669"/>
    <property type="project" value="UniProtKB-KW"/>
</dbReference>
<protein>
    <recommendedName>
        <fullName evidence="10">26S proteasome non-ATPase regulatory subunit 14</fullName>
    </recommendedName>
    <alternativeName>
        <fullName evidence="11 12">26S Proteasome regulatory subunit RPN11</fullName>
    </alternativeName>
</protein>
<accession>A0A232FJK9</accession>
<evidence type="ECO:0000256" key="7">
    <source>
        <dbReference type="ARBA" id="ARBA00059976"/>
    </source>
</evidence>
<feature type="domain" description="MPN" evidence="14">
    <location>
        <begin position="31"/>
        <end position="166"/>
    </location>
</feature>
<evidence type="ECO:0000256" key="8">
    <source>
        <dbReference type="ARBA" id="ARBA00061051"/>
    </source>
</evidence>
<dbReference type="STRING" id="543379.A0A232FJK9"/>
<keyword evidence="1" id="KW-0645">Protease</keyword>
<dbReference type="CDD" id="cd08069">
    <property type="entry name" value="MPN_RPN11_CSN5"/>
    <property type="match status" value="2"/>
</dbReference>
<dbReference type="EMBL" id="NNAY01000105">
    <property type="protein sequence ID" value="OXU30921.1"/>
    <property type="molecule type" value="Genomic_DNA"/>
</dbReference>
<dbReference type="InterPro" id="IPR056263">
    <property type="entry name" value="RPN11_C"/>
</dbReference>
<dbReference type="GO" id="GO:0008237">
    <property type="term" value="F:metallopeptidase activity"/>
    <property type="evidence" value="ECO:0007669"/>
    <property type="project" value="UniProtKB-KW"/>
</dbReference>
<evidence type="ECO:0000256" key="6">
    <source>
        <dbReference type="ARBA" id="ARBA00023049"/>
    </source>
</evidence>
<keyword evidence="6" id="KW-0482">Metalloprotease</keyword>
<evidence type="ECO:0000256" key="12">
    <source>
        <dbReference type="ARBA" id="ARBA00078982"/>
    </source>
</evidence>
<dbReference type="Pfam" id="PF23594">
    <property type="entry name" value="RPN11_C"/>
    <property type="match status" value="2"/>
</dbReference>
<evidence type="ECO:0000256" key="1">
    <source>
        <dbReference type="ARBA" id="ARBA00022670"/>
    </source>
</evidence>
<evidence type="ECO:0000256" key="2">
    <source>
        <dbReference type="ARBA" id="ARBA00022723"/>
    </source>
</evidence>
<evidence type="ECO:0000256" key="10">
    <source>
        <dbReference type="ARBA" id="ARBA00068188"/>
    </source>
</evidence>
<dbReference type="AlphaFoldDB" id="A0A232FJK9"/>
<comment type="subunit">
    <text evidence="9">Component of the 19S regulatory cap of the 26S proteasome.</text>
</comment>
<reference evidence="15 16" key="1">
    <citation type="journal article" date="2017" name="Curr. Biol.">
        <title>The Evolution of Venom by Co-option of Single-Copy Genes.</title>
        <authorList>
            <person name="Martinson E.O."/>
            <person name="Mrinalini"/>
            <person name="Kelkar Y.D."/>
            <person name="Chang C.H."/>
            <person name="Werren J.H."/>
        </authorList>
    </citation>
    <scope>NUCLEOTIDE SEQUENCE [LARGE SCALE GENOMIC DNA]</scope>
    <source>
        <strain evidence="15 16">Alberta</strain>
        <tissue evidence="15">Whole body</tissue>
    </source>
</reference>